<keyword evidence="3 5" id="KW-0238">DNA-binding</keyword>
<dbReference type="PROSITE" id="PS51898">
    <property type="entry name" value="TYR_RECOMBINASE"/>
    <property type="match status" value="1"/>
</dbReference>
<keyword evidence="4" id="KW-0233">DNA recombination</keyword>
<accession>A0ABT5FBR8</accession>
<gene>
    <name evidence="8" type="ORF">PN838_09675</name>
</gene>
<feature type="domain" description="Core-binding (CB)" evidence="7">
    <location>
        <begin position="76"/>
        <end position="161"/>
    </location>
</feature>
<evidence type="ECO:0000256" key="4">
    <source>
        <dbReference type="ARBA" id="ARBA00023172"/>
    </source>
</evidence>
<protein>
    <submittedName>
        <fullName evidence="8">Site-specific integrase</fullName>
    </submittedName>
</protein>
<dbReference type="PANTHER" id="PTHR30349">
    <property type="entry name" value="PHAGE INTEGRASE-RELATED"/>
    <property type="match status" value="1"/>
</dbReference>
<dbReference type="Gene3D" id="1.10.150.130">
    <property type="match status" value="1"/>
</dbReference>
<reference evidence="8 9" key="1">
    <citation type="submission" date="2023-01" db="EMBL/GenBank/DDBJ databases">
        <title>Psychrosphaera sp. nov., isolated from marine algae.</title>
        <authorList>
            <person name="Bayburt H."/>
            <person name="Choi B.J."/>
            <person name="Kim J.M."/>
            <person name="Choi D.G."/>
            <person name="Jeon C.O."/>
        </authorList>
    </citation>
    <scope>NUCLEOTIDE SEQUENCE [LARGE SCALE GENOMIC DNA]</scope>
    <source>
        <strain evidence="8 9">G1-22</strain>
    </source>
</reference>
<dbReference type="InterPro" id="IPR010998">
    <property type="entry name" value="Integrase_recombinase_N"/>
</dbReference>
<comment type="similarity">
    <text evidence="1">Belongs to the 'phage' integrase family.</text>
</comment>
<organism evidence="8 9">
    <name type="scientific">Psychrosphaera algicola</name>
    <dbReference type="NCBI Taxonomy" id="3023714"/>
    <lineage>
        <taxon>Bacteria</taxon>
        <taxon>Pseudomonadati</taxon>
        <taxon>Pseudomonadota</taxon>
        <taxon>Gammaproteobacteria</taxon>
        <taxon>Alteromonadales</taxon>
        <taxon>Pseudoalteromonadaceae</taxon>
        <taxon>Psychrosphaera</taxon>
    </lineage>
</organism>
<keyword evidence="2" id="KW-0229">DNA integration</keyword>
<dbReference type="PROSITE" id="PS51900">
    <property type="entry name" value="CB"/>
    <property type="match status" value="1"/>
</dbReference>
<evidence type="ECO:0000256" key="1">
    <source>
        <dbReference type="ARBA" id="ARBA00008857"/>
    </source>
</evidence>
<dbReference type="CDD" id="cd00397">
    <property type="entry name" value="DNA_BRE_C"/>
    <property type="match status" value="1"/>
</dbReference>
<dbReference type="InterPro" id="IPR013762">
    <property type="entry name" value="Integrase-like_cat_sf"/>
</dbReference>
<evidence type="ECO:0000259" key="6">
    <source>
        <dbReference type="PROSITE" id="PS51898"/>
    </source>
</evidence>
<dbReference type="InterPro" id="IPR050090">
    <property type="entry name" value="Tyrosine_recombinase_XerCD"/>
</dbReference>
<dbReference type="Proteomes" id="UP001528411">
    <property type="component" value="Unassembled WGS sequence"/>
</dbReference>
<dbReference type="Pfam" id="PF13102">
    <property type="entry name" value="Phage_int_SAM_5"/>
    <property type="match status" value="1"/>
</dbReference>
<evidence type="ECO:0000259" key="7">
    <source>
        <dbReference type="PROSITE" id="PS51900"/>
    </source>
</evidence>
<evidence type="ECO:0000313" key="9">
    <source>
        <dbReference type="Proteomes" id="UP001528411"/>
    </source>
</evidence>
<feature type="domain" description="Tyr recombinase" evidence="6">
    <location>
        <begin position="183"/>
        <end position="385"/>
    </location>
</feature>
<dbReference type="EMBL" id="JAQOMS010000002">
    <property type="protein sequence ID" value="MDC2888989.1"/>
    <property type="molecule type" value="Genomic_DNA"/>
</dbReference>
<dbReference type="InterPro" id="IPR011010">
    <property type="entry name" value="DNA_brk_join_enz"/>
</dbReference>
<keyword evidence="9" id="KW-1185">Reference proteome</keyword>
<evidence type="ECO:0000256" key="5">
    <source>
        <dbReference type="PROSITE-ProRule" id="PRU01248"/>
    </source>
</evidence>
<dbReference type="SUPFAM" id="SSF56349">
    <property type="entry name" value="DNA breaking-rejoining enzymes"/>
    <property type="match status" value="1"/>
</dbReference>
<dbReference type="PANTHER" id="PTHR30349:SF41">
    <property type="entry name" value="INTEGRASE_RECOMBINASE PROTEIN MJ0367-RELATED"/>
    <property type="match status" value="1"/>
</dbReference>
<dbReference type="InterPro" id="IPR044068">
    <property type="entry name" value="CB"/>
</dbReference>
<sequence length="406" mass="47488">MTSQIDRHDIEDGLYVYLQSNSKRWYCRFVLHGKWYSRTTKEKVLEKAVAQARVLKIQYETKYENNILVSSKSFKDVAAKTIERFQLELDNDTGKVSYKDYIQALNKYHIPFFGRIYVTSIDQDKIREFEKWRFEQNGRQLAKSTLLTHNAALNMVFKEAIDSKWMIAAQVPSLTSKAGTSGGRRAAFREDEYYKVLHTIEEMKDNSRKEVTRQIRELLESYVDFVVQTGIRPGTEMEALTWGDIEMKRQDNKVRFLVYVRKGKTTKHTGTRKVVCRDDIWGVLEELRDRFPNRKPSDKIFRLANGDTTNELGVTFRKALEVCELKNSPDGPRTLYSLRHTYITWQLLKKDLRIDILAKQCGTSTAMIEQHYSHVVPSMFEEELSGVKFDEKPKKSTSSIRKLWNA</sequence>
<dbReference type="InterPro" id="IPR002104">
    <property type="entry name" value="Integrase_catalytic"/>
</dbReference>
<name>A0ABT5FBR8_9GAMM</name>
<comment type="caution">
    <text evidence="8">The sequence shown here is derived from an EMBL/GenBank/DDBJ whole genome shotgun (WGS) entry which is preliminary data.</text>
</comment>
<dbReference type="InterPro" id="IPR025269">
    <property type="entry name" value="SAM-like_dom"/>
</dbReference>
<evidence type="ECO:0000256" key="3">
    <source>
        <dbReference type="ARBA" id="ARBA00023125"/>
    </source>
</evidence>
<dbReference type="RefSeq" id="WP_272180528.1">
    <property type="nucleotide sequence ID" value="NZ_JAQOMS010000002.1"/>
</dbReference>
<evidence type="ECO:0000313" key="8">
    <source>
        <dbReference type="EMBL" id="MDC2888989.1"/>
    </source>
</evidence>
<proteinExistence type="inferred from homology"/>
<dbReference type="Gene3D" id="1.10.443.10">
    <property type="entry name" value="Intergrase catalytic core"/>
    <property type="match status" value="1"/>
</dbReference>
<evidence type="ECO:0000256" key="2">
    <source>
        <dbReference type="ARBA" id="ARBA00022908"/>
    </source>
</evidence>